<name>A0A022KWE8_9MICO</name>
<dbReference type="Pfam" id="PF18367">
    <property type="entry name" value="Rv2175c_C"/>
    <property type="match status" value="1"/>
</dbReference>
<reference evidence="3 4" key="1">
    <citation type="journal article" date="2013" name="Genome Announc.">
        <title>Draft genome sequence of an Actinobacterium, Brachybacterium muris strain UCD-AY4.</title>
        <authorList>
            <person name="Lo J.R."/>
            <person name="Lang J.M."/>
            <person name="Darling A.E."/>
            <person name="Eisen J.A."/>
            <person name="Coil D.A."/>
        </authorList>
    </citation>
    <scope>NUCLEOTIDE SEQUENCE [LARGE SCALE GENOMIC DNA]</scope>
    <source>
        <strain evidence="3 4">UCD-AY4</strain>
    </source>
</reference>
<sequence length="117" mass="13201">MNELDDLIPSWLTLPDVARVLDVEVSRVRRLIDEGELVAVRRGDPVVRSVPADLLLDGDIAPHLGGTITVLRDGGFEDEELLRWLFTEDETLPGRPIDHLRRGQRGEVRRRAQALAF</sequence>
<dbReference type="InterPro" id="IPR041098">
    <property type="entry name" value="Rv2175c_C"/>
</dbReference>
<dbReference type="Proteomes" id="UP000019754">
    <property type="component" value="Unassembled WGS sequence"/>
</dbReference>
<protein>
    <submittedName>
        <fullName evidence="3">Transcriptional regulator</fullName>
    </submittedName>
</protein>
<gene>
    <name evidence="3" type="ORF">D641_0111570</name>
</gene>
<organism evidence="3 4">
    <name type="scientific">Brachybacterium muris UCD-AY4</name>
    <dbReference type="NCBI Taxonomy" id="1249481"/>
    <lineage>
        <taxon>Bacteria</taxon>
        <taxon>Bacillati</taxon>
        <taxon>Actinomycetota</taxon>
        <taxon>Actinomycetes</taxon>
        <taxon>Micrococcales</taxon>
        <taxon>Dermabacteraceae</taxon>
        <taxon>Brachybacterium</taxon>
    </lineage>
</organism>
<proteinExistence type="predicted"/>
<comment type="caution">
    <text evidence="3">The sequence shown here is derived from an EMBL/GenBank/DDBJ whole genome shotgun (WGS) entry which is preliminary data.</text>
</comment>
<dbReference type="STRING" id="1249481.D641_0111570"/>
<feature type="domain" description="Rv2175c C-terminal" evidence="1">
    <location>
        <begin position="63"/>
        <end position="116"/>
    </location>
</feature>
<keyword evidence="4" id="KW-1185">Reference proteome</keyword>
<evidence type="ECO:0000313" key="3">
    <source>
        <dbReference type="EMBL" id="EYT48535.1"/>
    </source>
</evidence>
<dbReference type="Pfam" id="PF21531">
    <property type="entry name" value="Rv2175c_wHTH"/>
    <property type="match status" value="1"/>
</dbReference>
<evidence type="ECO:0000259" key="1">
    <source>
        <dbReference type="Pfam" id="PF18367"/>
    </source>
</evidence>
<dbReference type="HOGENOM" id="CLU_134416_1_0_11"/>
<evidence type="ECO:0000313" key="4">
    <source>
        <dbReference type="Proteomes" id="UP000019754"/>
    </source>
</evidence>
<accession>A0A022KWE8</accession>
<dbReference type="InterPro" id="IPR048576">
    <property type="entry name" value="Rv2175c_wHTH"/>
</dbReference>
<feature type="domain" description="DNA-binding protein Rv2175c wHTH" evidence="2">
    <location>
        <begin position="10"/>
        <end position="55"/>
    </location>
</feature>
<dbReference type="GO" id="GO:0003677">
    <property type="term" value="F:DNA binding"/>
    <property type="evidence" value="ECO:0007669"/>
    <property type="project" value="InterPro"/>
</dbReference>
<dbReference type="AlphaFoldDB" id="A0A022KWE8"/>
<evidence type="ECO:0000259" key="2">
    <source>
        <dbReference type="Pfam" id="PF21531"/>
    </source>
</evidence>
<dbReference type="EMBL" id="AORC01000014">
    <property type="protein sequence ID" value="EYT48535.1"/>
    <property type="molecule type" value="Genomic_DNA"/>
</dbReference>